<evidence type="ECO:0000313" key="2">
    <source>
        <dbReference type="EMBL" id="RSN68050.1"/>
    </source>
</evidence>
<dbReference type="SUPFAM" id="SSF53146">
    <property type="entry name" value="Nitrogenase accessory factor-like"/>
    <property type="match status" value="1"/>
</dbReference>
<dbReference type="InterPro" id="IPR033913">
    <property type="entry name" value="MTH1175_dom"/>
</dbReference>
<dbReference type="CDD" id="cd00851">
    <property type="entry name" value="MTH1175"/>
    <property type="match status" value="1"/>
</dbReference>
<dbReference type="EMBL" id="RCOR01000037">
    <property type="protein sequence ID" value="RSN68050.1"/>
    <property type="molecule type" value="Genomic_DNA"/>
</dbReference>
<dbReference type="PANTHER" id="PTHR33937:SF2">
    <property type="entry name" value="DINITROGENASE IRON-MOLYBDENUM COFACTOR BIOSYNTHESIS DOMAIN-CONTAINING PROTEIN"/>
    <property type="match status" value="1"/>
</dbReference>
<gene>
    <name evidence="2" type="ORF">D9Q81_07155</name>
</gene>
<dbReference type="PANTHER" id="PTHR33937">
    <property type="entry name" value="IRON-MOLYBDENUM PROTEIN-RELATED-RELATED"/>
    <property type="match status" value="1"/>
</dbReference>
<proteinExistence type="predicted"/>
<reference evidence="2 3" key="1">
    <citation type="submission" date="2018-10" db="EMBL/GenBank/DDBJ databases">
        <title>Co-occurring genomic capacity for anaerobic methane metabolism and dissimilatory sulfite reduction discovered in the Korarchaeota.</title>
        <authorList>
            <person name="Mckay L.J."/>
            <person name="Dlakic M."/>
            <person name="Fields M.W."/>
            <person name="Delmont T.O."/>
            <person name="Eren A.M."/>
            <person name="Jay Z.J."/>
            <person name="Klingelsmith K.B."/>
            <person name="Rusch D.B."/>
            <person name="Inskeep W.P."/>
        </authorList>
    </citation>
    <scope>NUCLEOTIDE SEQUENCE [LARGE SCALE GENOMIC DNA]</scope>
    <source>
        <strain evidence="2 3">WS</strain>
    </source>
</reference>
<dbReference type="Proteomes" id="UP000278149">
    <property type="component" value="Unassembled WGS sequence"/>
</dbReference>
<dbReference type="Pfam" id="PF02579">
    <property type="entry name" value="Nitro_FeMo-Co"/>
    <property type="match status" value="1"/>
</dbReference>
<dbReference type="InterPro" id="IPR003731">
    <property type="entry name" value="Di-Nase_FeMo-co_biosynth"/>
</dbReference>
<sequence>MLNICEIYFRGDSVRVAVFTDEGGLQDRVSYHFGRARTVTVVDLDDMESVEVIQNPHGAGRGGGRALSEALARRGIDAVIVGGIGPGALSHLLEYGIRVYRAAGMSVSDALKSLAEGKLEEIREPCEDGECGHGCESESIGLHGKV</sequence>
<comment type="caution">
    <text evidence="2">The sequence shown here is derived from an EMBL/GenBank/DDBJ whole genome shotgun (WGS) entry which is preliminary data.</text>
</comment>
<organism evidence="2 3">
    <name type="scientific">Candidatus Korarchaeum cryptofilum</name>
    <dbReference type="NCBI Taxonomy" id="498846"/>
    <lineage>
        <taxon>Archaea</taxon>
        <taxon>Thermoproteota</taxon>
        <taxon>Candidatus Korarchaeia</taxon>
        <taxon>Candidatus Korarchaeales</taxon>
        <taxon>Candidatus Korarchaeaceae</taxon>
        <taxon>Candidatus Korarchaeum</taxon>
    </lineage>
</organism>
<evidence type="ECO:0000313" key="3">
    <source>
        <dbReference type="Proteomes" id="UP000278149"/>
    </source>
</evidence>
<name>A0A429G2J1_9CREN</name>
<dbReference type="AlphaFoldDB" id="A0A429G2J1"/>
<feature type="domain" description="Dinitrogenase iron-molybdenum cofactor biosynthesis" evidence="1">
    <location>
        <begin position="26"/>
        <end position="115"/>
    </location>
</feature>
<dbReference type="Gene3D" id="3.30.420.130">
    <property type="entry name" value="Dinitrogenase iron-molybdenum cofactor biosynthesis domain"/>
    <property type="match status" value="1"/>
</dbReference>
<protein>
    <submittedName>
        <fullName evidence="2">Dinitrogenase iron-molybdenum cofactor</fullName>
    </submittedName>
</protein>
<evidence type="ECO:0000259" key="1">
    <source>
        <dbReference type="Pfam" id="PF02579"/>
    </source>
</evidence>
<dbReference type="InterPro" id="IPR051840">
    <property type="entry name" value="NifX/NifY_domain"/>
</dbReference>
<accession>A0A429G2J1</accession>
<dbReference type="InterPro" id="IPR036105">
    <property type="entry name" value="DiNase_FeMo-co_biosyn_sf"/>
</dbReference>